<dbReference type="EMBL" id="JAVBVO010000003">
    <property type="protein sequence ID" value="MDZ5759198.1"/>
    <property type="molecule type" value="Genomic_DNA"/>
</dbReference>
<keyword evidence="6 7" id="KW-0472">Membrane</keyword>
<dbReference type="Pfam" id="PF20730">
    <property type="entry name" value="YetF_N"/>
    <property type="match status" value="1"/>
</dbReference>
<dbReference type="RefSeq" id="WP_010052620.1">
    <property type="nucleotide sequence ID" value="NZ_BJOJ01000058.1"/>
</dbReference>
<feature type="domain" description="YetF C-terminal" evidence="8">
    <location>
        <begin position="82"/>
        <end position="198"/>
    </location>
</feature>
<keyword evidence="5 7" id="KW-1133">Transmembrane helix</keyword>
<evidence type="ECO:0000256" key="2">
    <source>
        <dbReference type="ARBA" id="ARBA00006448"/>
    </source>
</evidence>
<feature type="transmembrane region" description="Helical" evidence="7">
    <location>
        <begin position="59"/>
        <end position="79"/>
    </location>
</feature>
<dbReference type="InterPro" id="IPR023090">
    <property type="entry name" value="UPF0702_alpha/beta_dom_sf"/>
</dbReference>
<evidence type="ECO:0000313" key="10">
    <source>
        <dbReference type="EMBL" id="MDZ5759198.1"/>
    </source>
</evidence>
<dbReference type="GO" id="GO:0005886">
    <property type="term" value="C:plasma membrane"/>
    <property type="evidence" value="ECO:0007669"/>
    <property type="project" value="UniProtKB-SubCell"/>
</dbReference>
<feature type="domain" description="YetF-like N-terminal transmembrane" evidence="9">
    <location>
        <begin position="4"/>
        <end position="78"/>
    </location>
</feature>
<evidence type="ECO:0000256" key="5">
    <source>
        <dbReference type="ARBA" id="ARBA00022989"/>
    </source>
</evidence>
<comment type="subcellular location">
    <subcellularLocation>
        <location evidence="1">Cell membrane</location>
        <topology evidence="1">Multi-pass membrane protein</topology>
    </subcellularLocation>
</comment>
<dbReference type="PANTHER" id="PTHR34582">
    <property type="entry name" value="UPF0702 TRANSMEMBRANE PROTEIN YCAP"/>
    <property type="match status" value="1"/>
</dbReference>
<evidence type="ECO:0000256" key="6">
    <source>
        <dbReference type="ARBA" id="ARBA00023136"/>
    </source>
</evidence>
<organism evidence="10 11">
    <name type="scientific">Carnobacterium maltaromaticum</name>
    <name type="common">Carnobacterium piscicola</name>
    <dbReference type="NCBI Taxonomy" id="2751"/>
    <lineage>
        <taxon>Bacteria</taxon>
        <taxon>Bacillati</taxon>
        <taxon>Bacillota</taxon>
        <taxon>Bacilli</taxon>
        <taxon>Lactobacillales</taxon>
        <taxon>Carnobacteriaceae</taxon>
        <taxon>Carnobacterium</taxon>
    </lineage>
</organism>
<evidence type="ECO:0000259" key="8">
    <source>
        <dbReference type="Pfam" id="PF04239"/>
    </source>
</evidence>
<dbReference type="Pfam" id="PF04239">
    <property type="entry name" value="DUF421"/>
    <property type="match status" value="1"/>
</dbReference>
<evidence type="ECO:0000256" key="4">
    <source>
        <dbReference type="ARBA" id="ARBA00022692"/>
    </source>
</evidence>
<comment type="similarity">
    <text evidence="2">Belongs to the UPF0702 family.</text>
</comment>
<keyword evidence="3" id="KW-1003">Cell membrane</keyword>
<dbReference type="InterPro" id="IPR007353">
    <property type="entry name" value="DUF421"/>
</dbReference>
<proteinExistence type="inferred from homology"/>
<evidence type="ECO:0000313" key="11">
    <source>
        <dbReference type="Proteomes" id="UP001290462"/>
    </source>
</evidence>
<evidence type="ECO:0000256" key="7">
    <source>
        <dbReference type="SAM" id="Phobius"/>
    </source>
</evidence>
<gene>
    <name evidence="10" type="ORF">RAK27_11055</name>
</gene>
<dbReference type="Gene3D" id="3.30.240.20">
    <property type="entry name" value="bsu07140 like domains"/>
    <property type="match status" value="2"/>
</dbReference>
<reference evidence="10" key="1">
    <citation type="submission" date="2023-08" db="EMBL/GenBank/DDBJ databases">
        <title>Genomic characterization of piscicolin 126 produced by Carnobacterium maltaromaticum CM22 strain isolated from salmon (Salmo salar).</title>
        <authorList>
            <person name="Gonzalez-Gragera E."/>
            <person name="Garcia-Lopez J.D."/>
            <person name="Teso-Perez C."/>
            <person name="Gimenez-Hernandez I."/>
            <person name="Peralta-Sanchez J.M."/>
            <person name="Valdivia E."/>
            <person name="Montalban-Lopez M."/>
            <person name="Martin-Platero A.M."/>
            <person name="Banos A."/>
            <person name="Martinez-Bueno M."/>
        </authorList>
    </citation>
    <scope>NUCLEOTIDE SEQUENCE</scope>
    <source>
        <strain evidence="10">CM22</strain>
    </source>
</reference>
<dbReference type="InterPro" id="IPR048454">
    <property type="entry name" value="YetF_N"/>
</dbReference>
<name>A0AAW9JUG6_CARML</name>
<comment type="caution">
    <text evidence="10">The sequence shown here is derived from an EMBL/GenBank/DDBJ whole genome shotgun (WGS) entry which is preliminary data.</text>
</comment>
<dbReference type="Proteomes" id="UP001290462">
    <property type="component" value="Unassembled WGS sequence"/>
</dbReference>
<keyword evidence="4 7" id="KW-0812">Transmembrane</keyword>
<protein>
    <submittedName>
        <fullName evidence="10">DUF421 domain-containing protein</fullName>
    </submittedName>
</protein>
<accession>A0AAW9JUG6</accession>
<dbReference type="AlphaFoldDB" id="A0AAW9JUG6"/>
<evidence type="ECO:0000256" key="3">
    <source>
        <dbReference type="ARBA" id="ARBA00022475"/>
    </source>
</evidence>
<dbReference type="GeneID" id="83604830"/>
<dbReference type="PANTHER" id="PTHR34582:SF6">
    <property type="entry name" value="UPF0702 TRANSMEMBRANE PROTEIN YCAP"/>
    <property type="match status" value="1"/>
</dbReference>
<evidence type="ECO:0000256" key="1">
    <source>
        <dbReference type="ARBA" id="ARBA00004651"/>
    </source>
</evidence>
<feature type="transmembrane region" description="Helical" evidence="7">
    <location>
        <begin position="7"/>
        <end position="26"/>
    </location>
</feature>
<sequence length="211" mass="23665">MDLYYSAIIKLGLGFICLIIQINLLGKGNLAPSSAMDQVQNYVLGGIIGGVIYNESITILQFFLVLVIWTILVLVMKFAKNNNVYIKRLIDGKPITLISNGEVSVKECLRCGISANDLSFKLRAAGIYEVSTVKKAVMEQNGQFTIIQYGDESIKYPIVVDGQVNEDVLDLIQRDQQWIEGELNQRGYSMGEIYMAEYISGEIRIYPYAEK</sequence>
<evidence type="ECO:0000259" key="9">
    <source>
        <dbReference type="Pfam" id="PF20730"/>
    </source>
</evidence>